<organism evidence="1 2">
    <name type="scientific">Prorocentrum cordatum</name>
    <dbReference type="NCBI Taxonomy" id="2364126"/>
    <lineage>
        <taxon>Eukaryota</taxon>
        <taxon>Sar</taxon>
        <taxon>Alveolata</taxon>
        <taxon>Dinophyceae</taxon>
        <taxon>Prorocentrales</taxon>
        <taxon>Prorocentraceae</taxon>
        <taxon>Prorocentrum</taxon>
    </lineage>
</organism>
<reference evidence="1" key="1">
    <citation type="submission" date="2023-10" db="EMBL/GenBank/DDBJ databases">
        <authorList>
            <person name="Chen Y."/>
            <person name="Shah S."/>
            <person name="Dougan E. K."/>
            <person name="Thang M."/>
            <person name="Chan C."/>
        </authorList>
    </citation>
    <scope>NUCLEOTIDE SEQUENCE [LARGE SCALE GENOMIC DNA]</scope>
</reference>
<comment type="caution">
    <text evidence="1">The sequence shown here is derived from an EMBL/GenBank/DDBJ whole genome shotgun (WGS) entry which is preliminary data.</text>
</comment>
<name>A0ABN9QSF5_9DINO</name>
<dbReference type="Proteomes" id="UP001189429">
    <property type="component" value="Unassembled WGS sequence"/>
</dbReference>
<gene>
    <name evidence="1" type="ORF">PCOR1329_LOCUS14100</name>
</gene>
<evidence type="ECO:0000313" key="1">
    <source>
        <dbReference type="EMBL" id="CAK0808524.1"/>
    </source>
</evidence>
<evidence type="ECO:0000313" key="2">
    <source>
        <dbReference type="Proteomes" id="UP001189429"/>
    </source>
</evidence>
<protein>
    <submittedName>
        <fullName evidence="1">Uncharacterized protein</fullName>
    </submittedName>
</protein>
<accession>A0ABN9QSF5</accession>
<keyword evidence="2" id="KW-1185">Reference proteome</keyword>
<sequence>MLQAAVPFALRTPKGQQHEYQASIVKELTDLYAQAEQRHVADLAGAKAAAAEHEEACEAARVTLEATTERVANLLKAKEAKNAAYETATDGVKMAKVALQAEQEKVASIAADRAEAAAKLSEFGQVMQDDLAKLKNSEFPSKEWRARSAHRRAWG</sequence>
<proteinExistence type="predicted"/>
<dbReference type="EMBL" id="CAUYUJ010004202">
    <property type="protein sequence ID" value="CAK0808524.1"/>
    <property type="molecule type" value="Genomic_DNA"/>
</dbReference>